<evidence type="ECO:0000313" key="2">
    <source>
        <dbReference type="Proteomes" id="UP000324701"/>
    </source>
</evidence>
<dbReference type="Proteomes" id="UP000324701">
    <property type="component" value="Unassembled WGS sequence"/>
</dbReference>
<reference evidence="1 2" key="1">
    <citation type="submission" date="2019-09" db="EMBL/GenBank/DDBJ databases">
        <title>Report of infection by Mycobacterium simiae a patient suffering from pulmonary tuberculosis.</title>
        <authorList>
            <person name="Mohanty P.S."/>
            <person name="Bansal A.K."/>
            <person name="Singh H."/>
            <person name="Sharma S."/>
            <person name="Patil S.A."/>
            <person name="Upadhaya P."/>
            <person name="Singh P.K."/>
            <person name="Kumar D."/>
            <person name="Kumar S."/>
            <person name="Singh R.K."/>
            <person name="Chaudhary B."/>
        </authorList>
    </citation>
    <scope>NUCLEOTIDE SEQUENCE [LARGE SCALE GENOMIC DNA]</scope>
    <source>
        <strain evidence="1 2">JAL-560-SIM</strain>
    </source>
</reference>
<dbReference type="CDD" id="cd07821">
    <property type="entry name" value="PYR_PYL_RCAR_like"/>
    <property type="match status" value="1"/>
</dbReference>
<dbReference type="RefSeq" id="WP_149653542.1">
    <property type="nucleotide sequence ID" value="NZ_VTZN01000037.1"/>
</dbReference>
<dbReference type="EMBL" id="VTZN01000037">
    <property type="protein sequence ID" value="KAA1250632.1"/>
    <property type="molecule type" value="Genomic_DNA"/>
</dbReference>
<organism evidence="1 2">
    <name type="scientific">Mycobacterium simiae</name>
    <name type="common">Mycobacterium habana</name>
    <dbReference type="NCBI Taxonomy" id="1784"/>
    <lineage>
        <taxon>Bacteria</taxon>
        <taxon>Bacillati</taxon>
        <taxon>Actinomycetota</taxon>
        <taxon>Actinomycetes</taxon>
        <taxon>Mycobacteriales</taxon>
        <taxon>Mycobacteriaceae</taxon>
        <taxon>Mycobacterium</taxon>
        <taxon>Mycobacterium simiae complex</taxon>
    </lineage>
</organism>
<name>A0A5B1BRF2_MYCSI</name>
<dbReference type="SUPFAM" id="SSF55961">
    <property type="entry name" value="Bet v1-like"/>
    <property type="match status" value="1"/>
</dbReference>
<dbReference type="OrthoDB" id="4545830at2"/>
<dbReference type="InterPro" id="IPR019587">
    <property type="entry name" value="Polyketide_cyclase/dehydratase"/>
</dbReference>
<dbReference type="Pfam" id="PF10604">
    <property type="entry name" value="Polyketide_cyc2"/>
    <property type="match status" value="1"/>
</dbReference>
<protein>
    <submittedName>
        <fullName evidence="1">SRPBCC family protein</fullName>
    </submittedName>
</protein>
<gene>
    <name evidence="1" type="ORF">F0Q45_08605</name>
</gene>
<sequence>MVEIHVARTIAAPIEQVFDLLADPNVLTAAPLVLRAGWAKDSSPPGAGAVREVIGIGIWFLEAITAFDRPGSYSYLIVRSFPPFNHHGGTLTFSVSGNSTHVDWLSSYTHPARAGGKVLESVTRPLLRSSFLAVLAGCAATLEGRDGCSRGRH</sequence>
<dbReference type="AlphaFoldDB" id="A0A5B1BRF2"/>
<accession>A0A5B1BRF2</accession>
<dbReference type="Gene3D" id="3.30.530.20">
    <property type="match status" value="1"/>
</dbReference>
<evidence type="ECO:0000313" key="1">
    <source>
        <dbReference type="EMBL" id="KAA1250632.1"/>
    </source>
</evidence>
<comment type="caution">
    <text evidence="1">The sequence shown here is derived from an EMBL/GenBank/DDBJ whole genome shotgun (WGS) entry which is preliminary data.</text>
</comment>
<proteinExistence type="predicted"/>
<dbReference type="InterPro" id="IPR023393">
    <property type="entry name" value="START-like_dom_sf"/>
</dbReference>
<keyword evidence="2" id="KW-1185">Reference proteome</keyword>